<dbReference type="Proteomes" id="UP000603317">
    <property type="component" value="Unassembled WGS sequence"/>
</dbReference>
<keyword evidence="1" id="KW-0812">Transmembrane</keyword>
<evidence type="ECO:0000313" key="2">
    <source>
        <dbReference type="EMBL" id="GFZ99347.1"/>
    </source>
</evidence>
<keyword evidence="1" id="KW-0472">Membrane</keyword>
<accession>A0ABQ1F505</accession>
<dbReference type="EMBL" id="BMID01000001">
    <property type="protein sequence ID" value="GFZ99347.1"/>
    <property type="molecule type" value="Genomic_DNA"/>
</dbReference>
<organism evidence="2 3">
    <name type="scientific">Blastomonas marina</name>
    <dbReference type="NCBI Taxonomy" id="1867408"/>
    <lineage>
        <taxon>Bacteria</taxon>
        <taxon>Pseudomonadati</taxon>
        <taxon>Pseudomonadota</taxon>
        <taxon>Alphaproteobacteria</taxon>
        <taxon>Sphingomonadales</taxon>
        <taxon>Sphingomonadaceae</taxon>
        <taxon>Blastomonas</taxon>
    </lineage>
</organism>
<evidence type="ECO:0000256" key="1">
    <source>
        <dbReference type="SAM" id="Phobius"/>
    </source>
</evidence>
<comment type="caution">
    <text evidence="2">The sequence shown here is derived from an EMBL/GenBank/DDBJ whole genome shotgun (WGS) entry which is preliminary data.</text>
</comment>
<name>A0ABQ1F505_9SPHN</name>
<keyword evidence="1" id="KW-1133">Transmembrane helix</keyword>
<proteinExistence type="predicted"/>
<keyword evidence="3" id="KW-1185">Reference proteome</keyword>
<evidence type="ECO:0000313" key="3">
    <source>
        <dbReference type="Proteomes" id="UP000603317"/>
    </source>
</evidence>
<reference evidence="3" key="1">
    <citation type="journal article" date="2019" name="Int. J. Syst. Evol. Microbiol.">
        <title>The Global Catalogue of Microorganisms (GCM) 10K type strain sequencing project: providing services to taxonomists for standard genome sequencing and annotation.</title>
        <authorList>
            <consortium name="The Broad Institute Genomics Platform"/>
            <consortium name="The Broad Institute Genome Sequencing Center for Infectious Disease"/>
            <person name="Wu L."/>
            <person name="Ma J."/>
        </authorList>
    </citation>
    <scope>NUCLEOTIDE SEQUENCE [LARGE SCALE GENOMIC DNA]</scope>
    <source>
        <strain evidence="3">CGMCC 1.15297</strain>
    </source>
</reference>
<gene>
    <name evidence="2" type="ORF">GCM10010923_04550</name>
</gene>
<sequence length="48" mass="5524">MEPRQDPPSDPQDEELRRKAIQRQRNIVLALVLAGFVALFYGITIARM</sequence>
<dbReference type="RefSeq" id="WP_188641159.1">
    <property type="nucleotide sequence ID" value="NZ_BMID01000001.1"/>
</dbReference>
<feature type="transmembrane region" description="Helical" evidence="1">
    <location>
        <begin position="27"/>
        <end position="46"/>
    </location>
</feature>
<evidence type="ECO:0008006" key="4">
    <source>
        <dbReference type="Google" id="ProtNLM"/>
    </source>
</evidence>
<protein>
    <recommendedName>
        <fullName evidence="4">Protoheme IX farnesyltransferase</fullName>
    </recommendedName>
</protein>